<protein>
    <submittedName>
        <fullName evidence="7">TetR family transcriptional regulator</fullName>
    </submittedName>
</protein>
<proteinExistence type="predicted"/>
<feature type="domain" description="HTH tetR-type" evidence="6">
    <location>
        <begin position="11"/>
        <end position="71"/>
    </location>
</feature>
<dbReference type="SUPFAM" id="SSF46689">
    <property type="entry name" value="Homeodomain-like"/>
    <property type="match status" value="1"/>
</dbReference>
<evidence type="ECO:0000256" key="3">
    <source>
        <dbReference type="ARBA" id="ARBA00023125"/>
    </source>
</evidence>
<evidence type="ECO:0000313" key="7">
    <source>
        <dbReference type="EMBL" id="MBA0125905.1"/>
    </source>
</evidence>
<evidence type="ECO:0000256" key="5">
    <source>
        <dbReference type="PROSITE-ProRule" id="PRU00335"/>
    </source>
</evidence>
<dbReference type="GO" id="GO:0003700">
    <property type="term" value="F:DNA-binding transcription factor activity"/>
    <property type="evidence" value="ECO:0007669"/>
    <property type="project" value="TreeGrafter"/>
</dbReference>
<dbReference type="InterPro" id="IPR050109">
    <property type="entry name" value="HTH-type_TetR-like_transc_reg"/>
</dbReference>
<dbReference type="Pfam" id="PF13977">
    <property type="entry name" value="TetR_C_6"/>
    <property type="match status" value="1"/>
</dbReference>
<name>A0A838A8T7_9PSEU</name>
<dbReference type="GO" id="GO:0000976">
    <property type="term" value="F:transcription cis-regulatory region binding"/>
    <property type="evidence" value="ECO:0007669"/>
    <property type="project" value="TreeGrafter"/>
</dbReference>
<dbReference type="Gene3D" id="1.10.357.10">
    <property type="entry name" value="Tetracycline Repressor, domain 2"/>
    <property type="match status" value="1"/>
</dbReference>
<dbReference type="PRINTS" id="PR00455">
    <property type="entry name" value="HTHTETR"/>
</dbReference>
<dbReference type="Proteomes" id="UP000582974">
    <property type="component" value="Unassembled WGS sequence"/>
</dbReference>
<accession>A0A838A8T7</accession>
<dbReference type="InterPro" id="IPR001647">
    <property type="entry name" value="HTH_TetR"/>
</dbReference>
<dbReference type="Pfam" id="PF00440">
    <property type="entry name" value="TetR_N"/>
    <property type="match status" value="1"/>
</dbReference>
<keyword evidence="4" id="KW-0804">Transcription</keyword>
<keyword evidence="8" id="KW-1185">Reference proteome</keyword>
<dbReference type="PANTHER" id="PTHR30055:SF234">
    <property type="entry name" value="HTH-TYPE TRANSCRIPTIONAL REGULATOR BETI"/>
    <property type="match status" value="1"/>
</dbReference>
<comment type="caution">
    <text evidence="7">The sequence shown here is derived from an EMBL/GenBank/DDBJ whole genome shotgun (WGS) entry which is preliminary data.</text>
</comment>
<gene>
    <name evidence="7" type="ORF">H0B56_10165</name>
</gene>
<dbReference type="PANTHER" id="PTHR30055">
    <property type="entry name" value="HTH-TYPE TRANSCRIPTIONAL REGULATOR RUTR"/>
    <property type="match status" value="1"/>
</dbReference>
<keyword evidence="3 5" id="KW-0238">DNA-binding</keyword>
<keyword evidence="2" id="KW-0805">Transcription regulation</keyword>
<evidence type="ECO:0000256" key="4">
    <source>
        <dbReference type="ARBA" id="ARBA00023163"/>
    </source>
</evidence>
<evidence type="ECO:0000256" key="1">
    <source>
        <dbReference type="ARBA" id="ARBA00022491"/>
    </source>
</evidence>
<reference evidence="7 8" key="1">
    <citation type="submission" date="2020-07" db="EMBL/GenBank/DDBJ databases">
        <title>Genome of Haloechinothrix sp.</title>
        <authorList>
            <person name="Tang S.-K."/>
            <person name="Yang L."/>
            <person name="Zhu W.-Y."/>
        </authorList>
    </citation>
    <scope>NUCLEOTIDE SEQUENCE [LARGE SCALE GENOMIC DNA]</scope>
    <source>
        <strain evidence="7 8">YIM 98757</strain>
    </source>
</reference>
<dbReference type="InterPro" id="IPR009057">
    <property type="entry name" value="Homeodomain-like_sf"/>
</dbReference>
<sequence>MARLTRAESQARTREQLVSTAKELFLTDGYWATSLEKVADAAGYSKGAVYSNFRNKDELCLAVLDAIHAEQAERIVRAIAGKETLAERLDGFEKWAEETIGDQSWTALEVEFATNVRRDERLRTELANRDATIRGMLTDLIRANLTEFDVELPVPAEDLSAAVLSLGIGLGVQRAIDPSIPVRVLTDTMRAMLGLPLR</sequence>
<feature type="DNA-binding region" description="H-T-H motif" evidence="5">
    <location>
        <begin position="34"/>
        <end position="53"/>
    </location>
</feature>
<evidence type="ECO:0000313" key="8">
    <source>
        <dbReference type="Proteomes" id="UP000582974"/>
    </source>
</evidence>
<evidence type="ECO:0000256" key="2">
    <source>
        <dbReference type="ARBA" id="ARBA00023015"/>
    </source>
</evidence>
<keyword evidence="1" id="KW-0678">Repressor</keyword>
<dbReference type="SUPFAM" id="SSF48498">
    <property type="entry name" value="Tetracyclin repressor-like, C-terminal domain"/>
    <property type="match status" value="1"/>
</dbReference>
<organism evidence="7 8">
    <name type="scientific">Haloechinothrix aidingensis</name>
    <dbReference type="NCBI Taxonomy" id="2752311"/>
    <lineage>
        <taxon>Bacteria</taxon>
        <taxon>Bacillati</taxon>
        <taxon>Actinomycetota</taxon>
        <taxon>Actinomycetes</taxon>
        <taxon>Pseudonocardiales</taxon>
        <taxon>Pseudonocardiaceae</taxon>
        <taxon>Haloechinothrix</taxon>
    </lineage>
</organism>
<dbReference type="InterPro" id="IPR036271">
    <property type="entry name" value="Tet_transcr_reg_TetR-rel_C_sf"/>
</dbReference>
<dbReference type="InterPro" id="IPR039538">
    <property type="entry name" value="BetI_C"/>
</dbReference>
<evidence type="ECO:0000259" key="6">
    <source>
        <dbReference type="PROSITE" id="PS50977"/>
    </source>
</evidence>
<dbReference type="EMBL" id="JACCKD010000003">
    <property type="protein sequence ID" value="MBA0125905.1"/>
    <property type="molecule type" value="Genomic_DNA"/>
</dbReference>
<dbReference type="PROSITE" id="PS50977">
    <property type="entry name" value="HTH_TETR_2"/>
    <property type="match status" value="1"/>
</dbReference>
<dbReference type="AlphaFoldDB" id="A0A838A8T7"/>
<dbReference type="RefSeq" id="WP_180892729.1">
    <property type="nucleotide sequence ID" value="NZ_JACCKD010000003.1"/>
</dbReference>